<organism evidence="1 2">
    <name type="scientific">Rangifer tarandus platyrhynchus</name>
    <name type="common">Svalbard reindeer</name>
    <dbReference type="NCBI Taxonomy" id="3082113"/>
    <lineage>
        <taxon>Eukaryota</taxon>
        <taxon>Metazoa</taxon>
        <taxon>Chordata</taxon>
        <taxon>Craniata</taxon>
        <taxon>Vertebrata</taxon>
        <taxon>Euteleostomi</taxon>
        <taxon>Mammalia</taxon>
        <taxon>Eutheria</taxon>
        <taxon>Laurasiatheria</taxon>
        <taxon>Artiodactyla</taxon>
        <taxon>Ruminantia</taxon>
        <taxon>Pecora</taxon>
        <taxon>Cervidae</taxon>
        <taxon>Odocoileinae</taxon>
        <taxon>Rangifer</taxon>
    </lineage>
</organism>
<dbReference type="EMBL" id="OX596103">
    <property type="protein sequence ID" value="CAI9698373.1"/>
    <property type="molecule type" value="Genomic_DNA"/>
</dbReference>
<dbReference type="Proteomes" id="UP001162501">
    <property type="component" value="Chromosome 19"/>
</dbReference>
<reference evidence="1" key="1">
    <citation type="submission" date="2023-05" db="EMBL/GenBank/DDBJ databases">
        <authorList>
            <consortium name="ELIXIR-Norway"/>
        </authorList>
    </citation>
    <scope>NUCLEOTIDE SEQUENCE</scope>
</reference>
<accession>A0ACB0EDH5</accession>
<evidence type="ECO:0000313" key="2">
    <source>
        <dbReference type="Proteomes" id="UP001162501"/>
    </source>
</evidence>
<sequence length="124" mass="12840">MGGGLLRRPRLRGWAGRAVGHPLPLPLAEAGRLRAACRESPASGAAPPPVRLRGAAAGLRGQASSDPGPGAPGLRRGCLWRRRWLLRVRPGLGPGSCCPPARPPSGSHSMGCAALASFLHLFPH</sequence>
<name>A0ACB0EDH5_RANTA</name>
<proteinExistence type="predicted"/>
<evidence type="ECO:0000313" key="1">
    <source>
        <dbReference type="EMBL" id="CAI9698373.1"/>
    </source>
</evidence>
<gene>
    <name evidence="1" type="ORF">MRATA1EN3_LOCUS9586</name>
</gene>
<protein>
    <submittedName>
        <fullName evidence="1">Uncharacterized protein</fullName>
    </submittedName>
</protein>